<name>A0A380Q552_YERPU</name>
<dbReference type="InterPro" id="IPR003346">
    <property type="entry name" value="Transposase_20"/>
</dbReference>
<dbReference type="InterPro" id="IPR047650">
    <property type="entry name" value="Transpos_IS110"/>
</dbReference>
<dbReference type="PANTHER" id="PTHR33055">
    <property type="entry name" value="TRANSPOSASE FOR INSERTION SEQUENCE ELEMENT IS1111A"/>
    <property type="match status" value="1"/>
</dbReference>
<evidence type="ECO:0000259" key="3">
    <source>
        <dbReference type="Pfam" id="PF02371"/>
    </source>
</evidence>
<organism evidence="5 6">
    <name type="scientific">Yersinia pseudotuberculosis</name>
    <dbReference type="NCBI Taxonomy" id="633"/>
    <lineage>
        <taxon>Bacteria</taxon>
        <taxon>Pseudomonadati</taxon>
        <taxon>Pseudomonadota</taxon>
        <taxon>Gammaproteobacteria</taxon>
        <taxon>Enterobacterales</taxon>
        <taxon>Yersiniaceae</taxon>
        <taxon>Yersinia</taxon>
    </lineage>
</organism>
<keyword evidence="1" id="KW-0175">Coiled coil</keyword>
<dbReference type="GO" id="GO:0006313">
    <property type="term" value="P:DNA transposition"/>
    <property type="evidence" value="ECO:0007669"/>
    <property type="project" value="InterPro"/>
</dbReference>
<dbReference type="NCBIfam" id="NF033542">
    <property type="entry name" value="transpos_IS110"/>
    <property type="match status" value="1"/>
</dbReference>
<dbReference type="PANTHER" id="PTHR33055:SF3">
    <property type="entry name" value="PUTATIVE TRANSPOSASE FOR IS117-RELATED"/>
    <property type="match status" value="1"/>
</dbReference>
<proteinExistence type="predicted"/>
<accession>A0A380Q552</accession>
<dbReference type="RefSeq" id="WP_115115128.1">
    <property type="nucleotide sequence ID" value="NZ_UHJC01000001.1"/>
</dbReference>
<evidence type="ECO:0000313" key="4">
    <source>
        <dbReference type="EMBL" id="SUP80828.1"/>
    </source>
</evidence>
<evidence type="ECO:0000313" key="6">
    <source>
        <dbReference type="Proteomes" id="UP000255087"/>
    </source>
</evidence>
<evidence type="ECO:0000256" key="1">
    <source>
        <dbReference type="SAM" id="Coils"/>
    </source>
</evidence>
<dbReference type="GO" id="GO:0003677">
    <property type="term" value="F:DNA binding"/>
    <property type="evidence" value="ECO:0007669"/>
    <property type="project" value="InterPro"/>
</dbReference>
<sequence>MTAFTPVGIDIASKKFDAAIWIEGKKYKNKVFANTPTGFHAFLLWLAPYGPCHICMEATGAYSLPLATYLYDAGYPVSVENAARIHAFGQSELIRNKTDKGDAKMIARYCHLHKPPEWKPVPVNERKLQVLINRLNALKEMKRMEENRALTSETIVQGSIQKVIAALDEEIKEIEQAIKKHIDNDPDLKKNQALLESIPGVGEILSTTLLGYVGDMSRFSSNKALVAYAGLNPMLKESGCWKGSTKLSKKGNALLRKALYMPAITDLKYNPVVAALCKRLKEKGKRGKCLVCAAMKKLLQLAYGVLKSGKPFAAEIPLAR</sequence>
<dbReference type="EMBL" id="UHJC01000001">
    <property type="protein sequence ID" value="SUP80828.1"/>
    <property type="molecule type" value="Genomic_DNA"/>
</dbReference>
<dbReference type="GO" id="GO:0004803">
    <property type="term" value="F:transposase activity"/>
    <property type="evidence" value="ECO:0007669"/>
    <property type="project" value="InterPro"/>
</dbReference>
<dbReference type="Pfam" id="PF01548">
    <property type="entry name" value="DEDD_Tnp_IS110"/>
    <property type="match status" value="1"/>
</dbReference>
<reference evidence="5 6" key="1">
    <citation type="submission" date="2018-06" db="EMBL/GenBank/DDBJ databases">
        <authorList>
            <consortium name="Pathogen Informatics"/>
            <person name="Doyle S."/>
        </authorList>
    </citation>
    <scope>NUCLEOTIDE SEQUENCE [LARGE SCALE GENOMIC DNA]</scope>
    <source>
        <strain evidence="5 6">NCTC8580</strain>
    </source>
</reference>
<dbReference type="InterPro" id="IPR002525">
    <property type="entry name" value="Transp_IS110-like_N"/>
</dbReference>
<gene>
    <name evidence="4" type="ORF">NCTC8580_00901</name>
    <name evidence="5" type="ORF">NCTC8580_00990</name>
</gene>
<dbReference type="EMBL" id="UHJC01000001">
    <property type="protein sequence ID" value="SUP80916.1"/>
    <property type="molecule type" value="Genomic_DNA"/>
</dbReference>
<dbReference type="AlphaFoldDB" id="A0A380Q552"/>
<evidence type="ECO:0000313" key="5">
    <source>
        <dbReference type="EMBL" id="SUP80916.1"/>
    </source>
</evidence>
<dbReference type="Pfam" id="PF02371">
    <property type="entry name" value="Transposase_20"/>
    <property type="match status" value="1"/>
</dbReference>
<evidence type="ECO:0000259" key="2">
    <source>
        <dbReference type="Pfam" id="PF01548"/>
    </source>
</evidence>
<feature type="coiled-coil region" evidence="1">
    <location>
        <begin position="128"/>
        <end position="184"/>
    </location>
</feature>
<feature type="domain" description="Transposase IS110-like N-terminal" evidence="2">
    <location>
        <begin position="7"/>
        <end position="148"/>
    </location>
</feature>
<dbReference type="Proteomes" id="UP000255087">
    <property type="component" value="Unassembled WGS sequence"/>
</dbReference>
<protein>
    <submittedName>
        <fullName evidence="5">Transposase</fullName>
    </submittedName>
</protein>
<feature type="domain" description="Transposase IS116/IS110/IS902 C-terminal" evidence="3">
    <location>
        <begin position="193"/>
        <end position="275"/>
    </location>
</feature>